<evidence type="ECO:0000313" key="2">
    <source>
        <dbReference type="EMBL" id="VED97875.1"/>
    </source>
</evidence>
<protein>
    <submittedName>
        <fullName evidence="2">Putative lipoprotein</fullName>
    </submittedName>
</protein>
<proteinExistence type="predicted"/>
<organism evidence="2 3">
    <name type="scientific">Streptococcus anginosus</name>
    <dbReference type="NCBI Taxonomy" id="1328"/>
    <lineage>
        <taxon>Bacteria</taxon>
        <taxon>Bacillati</taxon>
        <taxon>Bacillota</taxon>
        <taxon>Bacilli</taxon>
        <taxon>Lactobacillales</taxon>
        <taxon>Streptococcaceae</taxon>
        <taxon>Streptococcus</taxon>
        <taxon>Streptococcus anginosus group</taxon>
    </lineage>
</organism>
<gene>
    <name evidence="2" type="ORF">NCTC10713_00816</name>
</gene>
<sequence>MKKKKSWLILFLAVLLIFILEACSSSGGNKPKSSQQSSSSSKVSAKESSSSSSSNVTKKDVKTEEMQRVGSDDYGYIDIPKKWVKFTDVNGGDSIQYTDGSAYNIVTMNAYTKEKANIKEGEEFTAQTIANRIYYNWQNNAGVKKIGGSKSTVAGNEAYQVNVIMKSGQYLISWIFKKDEKVYLIALEGNRETLIKLPPYIEKTWSLSKEKTKI</sequence>
<keyword evidence="2" id="KW-0449">Lipoprotein</keyword>
<evidence type="ECO:0000313" key="3">
    <source>
        <dbReference type="Proteomes" id="UP000278419"/>
    </source>
</evidence>
<accession>A0A3S4LQR8</accession>
<dbReference type="Proteomes" id="UP000278419">
    <property type="component" value="Chromosome"/>
</dbReference>
<dbReference type="GeneID" id="93963356"/>
<dbReference type="RefSeq" id="WP_003025017.1">
    <property type="nucleotide sequence ID" value="NZ_AP018548.1"/>
</dbReference>
<reference evidence="2 3" key="1">
    <citation type="submission" date="2018-12" db="EMBL/GenBank/DDBJ databases">
        <authorList>
            <consortium name="Pathogen Informatics"/>
        </authorList>
    </citation>
    <scope>NUCLEOTIDE SEQUENCE [LARGE SCALE GENOMIC DNA]</scope>
    <source>
        <strain evidence="2 3">NCTC10713</strain>
    </source>
</reference>
<feature type="compositionally biased region" description="Low complexity" evidence="1">
    <location>
        <begin position="26"/>
        <end position="56"/>
    </location>
</feature>
<dbReference type="AlphaFoldDB" id="A0A3S4LQR8"/>
<dbReference type="EMBL" id="LR134283">
    <property type="protein sequence ID" value="VED97875.1"/>
    <property type="molecule type" value="Genomic_DNA"/>
</dbReference>
<feature type="region of interest" description="Disordered" evidence="1">
    <location>
        <begin position="26"/>
        <end position="64"/>
    </location>
</feature>
<evidence type="ECO:0000256" key="1">
    <source>
        <dbReference type="SAM" id="MobiDB-lite"/>
    </source>
</evidence>
<name>A0A3S4LQR8_STRAP</name>